<dbReference type="Pfam" id="PF05691">
    <property type="entry name" value="Raffinose_syn"/>
    <property type="match status" value="2"/>
</dbReference>
<protein>
    <submittedName>
        <fullName evidence="2">Uncharacterized protein</fullName>
    </submittedName>
</protein>
<accession>A0A6A4LKH4</accession>
<proteinExistence type="predicted"/>
<sequence length="225" mass="25589">MCRDSMSVEGVEKWLLNYLCLLAQSRVPLQEQEDFMPRDPIDKPGIHNFKVLTKLVLPDGYILRARCAGRPTRDCLFIDPIMDGNCSLLKIWNMNKFSGIIGVFQLPRGRILAIETKPRLRVYSFSHLNSSHVFSEGIHFAPLGLIDMYNSRGAIETLSCTSEPPGCKIKIKAQGCGRFGAYSDSEPRYYKVDTKEMEFTYNANDGLLTVTLDDDCNFREIEIVY</sequence>
<dbReference type="PANTHER" id="PTHR31268">
    <property type="match status" value="1"/>
</dbReference>
<dbReference type="OrthoDB" id="785793at2759"/>
<comment type="caution">
    <text evidence="2">The sequence shown here is derived from an EMBL/GenBank/DDBJ whole genome shotgun (WGS) entry which is preliminary data.</text>
</comment>
<dbReference type="InterPro" id="IPR008811">
    <property type="entry name" value="Glycosyl_hydrolases_36"/>
</dbReference>
<organism evidence="2 3">
    <name type="scientific">Rhododendron williamsianum</name>
    <dbReference type="NCBI Taxonomy" id="262921"/>
    <lineage>
        <taxon>Eukaryota</taxon>
        <taxon>Viridiplantae</taxon>
        <taxon>Streptophyta</taxon>
        <taxon>Embryophyta</taxon>
        <taxon>Tracheophyta</taxon>
        <taxon>Spermatophyta</taxon>
        <taxon>Magnoliopsida</taxon>
        <taxon>eudicotyledons</taxon>
        <taxon>Gunneridae</taxon>
        <taxon>Pentapetalae</taxon>
        <taxon>asterids</taxon>
        <taxon>Ericales</taxon>
        <taxon>Ericaceae</taxon>
        <taxon>Ericoideae</taxon>
        <taxon>Rhodoreae</taxon>
        <taxon>Rhododendron</taxon>
    </lineage>
</organism>
<keyword evidence="1" id="KW-0119">Carbohydrate metabolism</keyword>
<reference evidence="2 3" key="1">
    <citation type="journal article" date="2019" name="Genome Biol. Evol.">
        <title>The Rhododendron genome and chromosomal organization provide insight into shared whole-genome duplications across the heath family (Ericaceae).</title>
        <authorList>
            <person name="Soza V.L."/>
            <person name="Lindsley D."/>
            <person name="Waalkes A."/>
            <person name="Ramage E."/>
            <person name="Patwardhan R.P."/>
            <person name="Burton J.N."/>
            <person name="Adey A."/>
            <person name="Kumar A."/>
            <person name="Qiu R."/>
            <person name="Shendure J."/>
            <person name="Hall B."/>
        </authorList>
    </citation>
    <scope>NUCLEOTIDE SEQUENCE [LARGE SCALE GENOMIC DNA]</scope>
    <source>
        <strain evidence="2">RSF 1966-606</strain>
    </source>
</reference>
<name>A0A6A4LKH4_9ERIC</name>
<dbReference type="AlphaFoldDB" id="A0A6A4LKH4"/>
<evidence type="ECO:0000313" key="3">
    <source>
        <dbReference type="Proteomes" id="UP000428333"/>
    </source>
</evidence>
<gene>
    <name evidence="2" type="ORF">C3L33_09900</name>
</gene>
<feature type="non-terminal residue" evidence="2">
    <location>
        <position position="1"/>
    </location>
</feature>
<keyword evidence="3" id="KW-1185">Reference proteome</keyword>
<dbReference type="Proteomes" id="UP000428333">
    <property type="component" value="Linkage Group LG06"/>
</dbReference>
<evidence type="ECO:0000313" key="2">
    <source>
        <dbReference type="EMBL" id="KAE9458195.1"/>
    </source>
</evidence>
<evidence type="ECO:0000256" key="1">
    <source>
        <dbReference type="ARBA" id="ARBA00023277"/>
    </source>
</evidence>
<dbReference type="PANTHER" id="PTHR31268:SF10">
    <property type="entry name" value="GALACTINOL--SUCROSE GALACTOSYLTRANSFERASE"/>
    <property type="match status" value="1"/>
</dbReference>
<dbReference type="EMBL" id="QEFC01001429">
    <property type="protein sequence ID" value="KAE9458195.1"/>
    <property type="molecule type" value="Genomic_DNA"/>
</dbReference>